<sequence length="108" mass="11376">MGAGEFLASGVGELDTEGLADDVKREPEIAAGDASVVRRVVGQFGDEKACRVQGSSQERSCSVASSRARRAPRGVGESCTLKLRTGVVSSADFWFTSLSVASCAYREK</sequence>
<keyword evidence="2" id="KW-1185">Reference proteome</keyword>
<comment type="caution">
    <text evidence="1">The sequence shown here is derived from an EMBL/GenBank/DDBJ whole genome shotgun (WGS) entry which is preliminary data.</text>
</comment>
<gene>
    <name evidence="1" type="ORF">GCM10022384_58930</name>
</gene>
<name>A0ABP7S053_9ACTN</name>
<dbReference type="Proteomes" id="UP001500034">
    <property type="component" value="Unassembled WGS sequence"/>
</dbReference>
<reference evidence="2" key="1">
    <citation type="journal article" date="2019" name="Int. J. Syst. Evol. Microbiol.">
        <title>The Global Catalogue of Microorganisms (GCM) 10K type strain sequencing project: providing services to taxonomists for standard genome sequencing and annotation.</title>
        <authorList>
            <consortium name="The Broad Institute Genomics Platform"/>
            <consortium name="The Broad Institute Genome Sequencing Center for Infectious Disease"/>
            <person name="Wu L."/>
            <person name="Ma J."/>
        </authorList>
    </citation>
    <scope>NUCLEOTIDE SEQUENCE [LARGE SCALE GENOMIC DNA]</scope>
    <source>
        <strain evidence="2">JCM 17027</strain>
    </source>
</reference>
<protein>
    <submittedName>
        <fullName evidence="1">Uncharacterized protein</fullName>
    </submittedName>
</protein>
<evidence type="ECO:0000313" key="1">
    <source>
        <dbReference type="EMBL" id="GAA4004582.1"/>
    </source>
</evidence>
<evidence type="ECO:0000313" key="2">
    <source>
        <dbReference type="Proteomes" id="UP001500034"/>
    </source>
</evidence>
<organism evidence="1 2">
    <name type="scientific">Streptomyces marokkonensis</name>
    <dbReference type="NCBI Taxonomy" id="324855"/>
    <lineage>
        <taxon>Bacteria</taxon>
        <taxon>Bacillati</taxon>
        <taxon>Actinomycetota</taxon>
        <taxon>Actinomycetes</taxon>
        <taxon>Kitasatosporales</taxon>
        <taxon>Streptomycetaceae</taxon>
        <taxon>Streptomyces</taxon>
    </lineage>
</organism>
<accession>A0ABP7S053</accession>
<proteinExistence type="predicted"/>
<dbReference type="EMBL" id="BAABCQ010000164">
    <property type="protein sequence ID" value="GAA4004582.1"/>
    <property type="molecule type" value="Genomic_DNA"/>
</dbReference>